<evidence type="ECO:0000313" key="6">
    <source>
        <dbReference type="Proteomes" id="UP001338125"/>
    </source>
</evidence>
<evidence type="ECO:0000256" key="4">
    <source>
        <dbReference type="ARBA" id="ARBA00023004"/>
    </source>
</evidence>
<dbReference type="Pfam" id="PF05721">
    <property type="entry name" value="PhyH"/>
    <property type="match status" value="1"/>
</dbReference>
<dbReference type="SUPFAM" id="SSF51197">
    <property type="entry name" value="Clavaminate synthase-like"/>
    <property type="match status" value="1"/>
</dbReference>
<evidence type="ECO:0008006" key="7">
    <source>
        <dbReference type="Google" id="ProtNLM"/>
    </source>
</evidence>
<comment type="similarity">
    <text evidence="2">Belongs to the PhyH family.</text>
</comment>
<dbReference type="EMBL" id="JAVFKD010000015">
    <property type="protein sequence ID" value="KAK5988845.1"/>
    <property type="molecule type" value="Genomic_DNA"/>
</dbReference>
<comment type="cofactor">
    <cofactor evidence="1">
        <name>Fe cation</name>
        <dbReference type="ChEBI" id="CHEBI:24875"/>
    </cofactor>
</comment>
<reference evidence="5 6" key="1">
    <citation type="submission" date="2024-01" db="EMBL/GenBank/DDBJ databases">
        <title>Complete genome of Cladobotryum mycophilum ATHUM6906.</title>
        <authorList>
            <person name="Christinaki A.C."/>
            <person name="Myridakis A.I."/>
            <person name="Kouvelis V.N."/>
        </authorList>
    </citation>
    <scope>NUCLEOTIDE SEQUENCE [LARGE SCALE GENOMIC DNA]</scope>
    <source>
        <strain evidence="5 6">ATHUM6906</strain>
    </source>
</reference>
<dbReference type="InterPro" id="IPR008775">
    <property type="entry name" value="Phytyl_CoA_dOase-like"/>
</dbReference>
<keyword evidence="4" id="KW-0408">Iron</keyword>
<dbReference type="PANTHER" id="PTHR20883">
    <property type="entry name" value="PHYTANOYL-COA DIOXYGENASE DOMAIN CONTAINING 1"/>
    <property type="match status" value="1"/>
</dbReference>
<evidence type="ECO:0000256" key="1">
    <source>
        <dbReference type="ARBA" id="ARBA00001962"/>
    </source>
</evidence>
<evidence type="ECO:0000256" key="2">
    <source>
        <dbReference type="ARBA" id="ARBA00005830"/>
    </source>
</evidence>
<sequence>MQKRPGPPGDPRIHYEVGANKRLAIPQSTIEPRVQQLIDHVVEHGYVVIPNAFSPLEIEEARAEVARLTSQGGPAAAHGRNTFEGVKTQRIYALLNKSRAFDKFTLHPDVLALNDYFLEPGYLLTLLQSINILPGEAEQTIHHDDAYVTVPRPHNPFSTGVMIAIDDYTATNGSTVIIPKSHTWDSEREPKRSETQSVIMPSGSIMYFLGTLYHGGGANTSDKNRLALTSQYCQPWLRTYENMILAVEWDKLDKMPPRLVDMLGYKVASPHVGAVDGTSPRAAVVRLMEKWKRENKGDSRL</sequence>
<comment type="caution">
    <text evidence="5">The sequence shown here is derived from an EMBL/GenBank/DDBJ whole genome shotgun (WGS) entry which is preliminary data.</text>
</comment>
<accession>A0ABR0SAL5</accession>
<evidence type="ECO:0000256" key="3">
    <source>
        <dbReference type="ARBA" id="ARBA00022723"/>
    </source>
</evidence>
<dbReference type="Gene3D" id="2.60.120.620">
    <property type="entry name" value="q2cbj1_9rhob like domain"/>
    <property type="match status" value="1"/>
</dbReference>
<proteinExistence type="inferred from homology"/>
<gene>
    <name evidence="5" type="ORF">PT974_10341</name>
</gene>
<keyword evidence="6" id="KW-1185">Reference proteome</keyword>
<protein>
    <recommendedName>
        <fullName evidence="7">Phytanoyl-CoA dioxygenase family protein</fullName>
    </recommendedName>
</protein>
<name>A0ABR0SAL5_9HYPO</name>
<evidence type="ECO:0000313" key="5">
    <source>
        <dbReference type="EMBL" id="KAK5988845.1"/>
    </source>
</evidence>
<keyword evidence="3" id="KW-0479">Metal-binding</keyword>
<organism evidence="5 6">
    <name type="scientific">Cladobotryum mycophilum</name>
    <dbReference type="NCBI Taxonomy" id="491253"/>
    <lineage>
        <taxon>Eukaryota</taxon>
        <taxon>Fungi</taxon>
        <taxon>Dikarya</taxon>
        <taxon>Ascomycota</taxon>
        <taxon>Pezizomycotina</taxon>
        <taxon>Sordariomycetes</taxon>
        <taxon>Hypocreomycetidae</taxon>
        <taxon>Hypocreales</taxon>
        <taxon>Hypocreaceae</taxon>
        <taxon>Cladobotryum</taxon>
    </lineage>
</organism>
<dbReference type="PANTHER" id="PTHR20883:SF15">
    <property type="entry name" value="PHYTANOYL-COA DIOXYGENASE DOMAIN-CONTAINING PROTEIN 1"/>
    <property type="match status" value="1"/>
</dbReference>
<dbReference type="Proteomes" id="UP001338125">
    <property type="component" value="Unassembled WGS sequence"/>
</dbReference>